<reference evidence="3" key="1">
    <citation type="submission" date="2016-10" db="EMBL/GenBank/DDBJ databases">
        <authorList>
            <person name="Varghese N."/>
            <person name="Submissions S."/>
        </authorList>
    </citation>
    <scope>NUCLEOTIDE SEQUENCE [LARGE SCALE GENOMIC DNA]</scope>
    <source>
        <strain evidence="3">ATCC 25963</strain>
    </source>
</reference>
<keyword evidence="3" id="KW-1185">Reference proteome</keyword>
<protein>
    <submittedName>
        <fullName evidence="2">Uncharacterized protein</fullName>
    </submittedName>
</protein>
<evidence type="ECO:0000313" key="3">
    <source>
        <dbReference type="Proteomes" id="UP000199400"/>
    </source>
</evidence>
<dbReference type="EMBL" id="FOMX01000015">
    <property type="protein sequence ID" value="SFE57096.1"/>
    <property type="molecule type" value="Genomic_DNA"/>
</dbReference>
<dbReference type="STRING" id="54.SAMN02745121_04755"/>
<feature type="compositionally biased region" description="Basic and acidic residues" evidence="1">
    <location>
        <begin position="118"/>
        <end position="127"/>
    </location>
</feature>
<name>A0A1I2BLQ6_9BACT</name>
<accession>A0A1I2BLQ6</accession>
<feature type="compositionally biased region" description="Low complexity" evidence="1">
    <location>
        <begin position="154"/>
        <end position="184"/>
    </location>
</feature>
<dbReference type="Proteomes" id="UP000199400">
    <property type="component" value="Unassembled WGS sequence"/>
</dbReference>
<dbReference type="AlphaFoldDB" id="A0A1I2BLQ6"/>
<proteinExistence type="predicted"/>
<dbReference type="RefSeq" id="WP_096326285.1">
    <property type="nucleotide sequence ID" value="NZ_FOMX01000015.1"/>
</dbReference>
<organism evidence="2 3">
    <name type="scientific">Nannocystis exedens</name>
    <dbReference type="NCBI Taxonomy" id="54"/>
    <lineage>
        <taxon>Bacteria</taxon>
        <taxon>Pseudomonadati</taxon>
        <taxon>Myxococcota</taxon>
        <taxon>Polyangia</taxon>
        <taxon>Nannocystales</taxon>
        <taxon>Nannocystaceae</taxon>
        <taxon>Nannocystis</taxon>
    </lineage>
</organism>
<evidence type="ECO:0000256" key="1">
    <source>
        <dbReference type="SAM" id="MobiDB-lite"/>
    </source>
</evidence>
<feature type="region of interest" description="Disordered" evidence="1">
    <location>
        <begin position="107"/>
        <end position="197"/>
    </location>
</feature>
<evidence type="ECO:0000313" key="2">
    <source>
        <dbReference type="EMBL" id="SFE57096.1"/>
    </source>
</evidence>
<sequence>MRNPFPGHRRYSITHRAVQRLRELVPTLGEDDDEALRDRLDHAITNAEDSGKAVRTLDVMLAEPQILIPLESFGDVLYAIIKEDTVVTVLPRGHGEEILQRGQALEQRVAAGEPAPRPGERDDAWERRRWRRDAPAPVIERVRAGGPGERADEAAAAPAAASDEAPAGSAAPEVAEPAAPGEPEIITRPSRAPDAGARRVVGGQRIIAGAAAQPPERKRPSNPIAEALARGLALGKRRAATRALGEALRDQPADASLLPLWNLLGEKGLPEALTVGDLVAAVRGLPG</sequence>
<gene>
    <name evidence="2" type="ORF">SAMN02745121_04755</name>
</gene>